<feature type="region of interest" description="Disordered" evidence="1">
    <location>
        <begin position="67"/>
        <end position="94"/>
    </location>
</feature>
<proteinExistence type="predicted"/>
<dbReference type="InterPro" id="IPR049514">
    <property type="entry name" value="Fic-like_C"/>
</dbReference>
<dbReference type="RefSeq" id="WP_187300270.1">
    <property type="nucleotide sequence ID" value="NZ_LUUF01000043.1"/>
</dbReference>
<evidence type="ECO:0000313" key="4">
    <source>
        <dbReference type="Proteomes" id="UP000295649"/>
    </source>
</evidence>
<organism evidence="3 4">
    <name type="scientific">Methylomonas methanica</name>
    <dbReference type="NCBI Taxonomy" id="421"/>
    <lineage>
        <taxon>Bacteria</taxon>
        <taxon>Pseudomonadati</taxon>
        <taxon>Pseudomonadota</taxon>
        <taxon>Gammaproteobacteria</taxon>
        <taxon>Methylococcales</taxon>
        <taxon>Methylococcaceae</taxon>
        <taxon>Methylomonas</taxon>
    </lineage>
</organism>
<evidence type="ECO:0000259" key="2">
    <source>
        <dbReference type="Pfam" id="PF21247"/>
    </source>
</evidence>
<evidence type="ECO:0000256" key="1">
    <source>
        <dbReference type="SAM" id="MobiDB-lite"/>
    </source>
</evidence>
<reference evidence="3 4" key="1">
    <citation type="submission" date="2019-03" db="EMBL/GenBank/DDBJ databases">
        <title>Systems level insights into methane cycling in arid and semi-arid ecosystems.</title>
        <authorList>
            <person name="Kalyuzhnaya M."/>
        </authorList>
    </citation>
    <scope>NUCLEOTIDE SEQUENCE [LARGE SCALE GENOMIC DNA]</scope>
    <source>
        <strain evidence="3 4">S-1</strain>
    </source>
</reference>
<dbReference type="EMBL" id="SMCN01000007">
    <property type="protein sequence ID" value="TCV84414.1"/>
    <property type="molecule type" value="Genomic_DNA"/>
</dbReference>
<gene>
    <name evidence="3" type="ORF">EDE11_10772</name>
</gene>
<feature type="domain" description="Filamentation induced by cAMP protein Fic-like C-terminal" evidence="2">
    <location>
        <begin position="19"/>
        <end position="83"/>
    </location>
</feature>
<comment type="caution">
    <text evidence="3">The sequence shown here is derived from an EMBL/GenBank/DDBJ whole genome shotgun (WGS) entry which is preliminary data.</text>
</comment>
<dbReference type="Pfam" id="PF21247">
    <property type="entry name" value="Fic-like_C"/>
    <property type="match status" value="1"/>
</dbReference>
<sequence length="94" mass="10687">MLGVILETIASNAGNNTLQVEMLLKVLVGVDKALTRNELQSRLSLKDRESFRERYLKPALSLGPIEMTLPDKPNSRLQQHRLTEQGRKLTEAFR</sequence>
<name>A0ABY2CMT4_METMH</name>
<keyword evidence="4" id="KW-1185">Reference proteome</keyword>
<protein>
    <recommendedName>
        <fullName evidence="2">Filamentation induced by cAMP protein Fic-like C-terminal domain-containing protein</fullName>
    </recommendedName>
</protein>
<accession>A0ABY2CMT4</accession>
<dbReference type="Proteomes" id="UP000295649">
    <property type="component" value="Unassembled WGS sequence"/>
</dbReference>
<feature type="compositionally biased region" description="Basic and acidic residues" evidence="1">
    <location>
        <begin position="81"/>
        <end position="94"/>
    </location>
</feature>
<evidence type="ECO:0000313" key="3">
    <source>
        <dbReference type="EMBL" id="TCV84414.1"/>
    </source>
</evidence>